<dbReference type="Proteomes" id="UP000317039">
    <property type="component" value="Chromosome"/>
</dbReference>
<gene>
    <name evidence="1" type="ORF">FOH10_10720</name>
</gene>
<sequence>MWRALEPLHAVTYFAAECIADRKTLGLRGYWMGYFGSRAAPFGAVRPGVVEATFYNFHPRMVRRAIPDAWDYADPETILADRARSAAAALTRVTPDIEELAERVLPGLRAAVAAAPPGGRSLFAANRDVPEPESPVAALWQAATALREHRGDGHVACLLAEGIDGCAAHVLFSADTGTPEQIWLDNRGWSRDDWEAAADRLRARGLLAGQELSDAGRALRVHVETRTDALAADAYRDLPDAEDMLKLITPAARLVSRGGAVPFPNPMGAHPL</sequence>
<evidence type="ECO:0000313" key="2">
    <source>
        <dbReference type="Proteomes" id="UP000317039"/>
    </source>
</evidence>
<evidence type="ECO:0008006" key="3">
    <source>
        <dbReference type="Google" id="ProtNLM"/>
    </source>
</evidence>
<dbReference type="KEGG" id="nod:FOH10_10720"/>
<protein>
    <recommendedName>
        <fullName evidence="3">SalK</fullName>
    </recommendedName>
</protein>
<name>A0A516NWU0_9NOCA</name>
<dbReference type="NCBIfam" id="NF047719">
    <property type="entry name" value="SCO6745_fam_HTH"/>
    <property type="match status" value="1"/>
</dbReference>
<accession>A0A516NWU0</accession>
<dbReference type="Pfam" id="PF21863">
    <property type="entry name" value="HTH_67"/>
    <property type="match status" value="1"/>
</dbReference>
<evidence type="ECO:0000313" key="1">
    <source>
        <dbReference type="EMBL" id="QDP83370.1"/>
    </source>
</evidence>
<proteinExistence type="predicted"/>
<reference evidence="1 2" key="1">
    <citation type="submission" date="2019-07" db="EMBL/GenBank/DDBJ databases">
        <title>Complete Genome Sequence and Methylome Analysis of Nocardia otitidis-caviarum NEB252.</title>
        <authorList>
            <person name="Fomenkov A."/>
            <person name="Anton B.P."/>
            <person name="Vincze T."/>
            <person name="Roberts R.J."/>
        </authorList>
    </citation>
    <scope>NUCLEOTIDE SEQUENCE [LARGE SCALE GENOMIC DNA]</scope>
    <source>
        <strain evidence="1 2">NEB252</strain>
    </source>
</reference>
<organism evidence="1 2">
    <name type="scientific">Nocardia otitidiscaviarum</name>
    <dbReference type="NCBI Taxonomy" id="1823"/>
    <lineage>
        <taxon>Bacteria</taxon>
        <taxon>Bacillati</taxon>
        <taxon>Actinomycetota</taxon>
        <taxon>Actinomycetes</taxon>
        <taxon>Mycobacteriales</taxon>
        <taxon>Nocardiaceae</taxon>
        <taxon>Nocardia</taxon>
    </lineage>
</organism>
<dbReference type="AlphaFoldDB" id="A0A516NWU0"/>
<dbReference type="InterPro" id="IPR054058">
    <property type="entry name" value="HTH_67"/>
</dbReference>
<dbReference type="EMBL" id="CP041695">
    <property type="protein sequence ID" value="QDP83370.1"/>
    <property type="molecule type" value="Genomic_DNA"/>
</dbReference>